<dbReference type="Proteomes" id="UP001153069">
    <property type="component" value="Unassembled WGS sequence"/>
</dbReference>
<comment type="pathway">
    <text evidence="1">Lipid metabolism.</text>
</comment>
<protein>
    <recommendedName>
        <fullName evidence="10">ethanolamine-phosphate cytidylyltransferase</fullName>
        <ecNumber evidence="10">2.7.7.14</ecNumber>
    </recommendedName>
    <alternativeName>
        <fullName evidence="11">CTP:phosphoethanolamine cytidylyltransferase</fullName>
    </alternativeName>
</protein>
<evidence type="ECO:0000256" key="2">
    <source>
        <dbReference type="ARBA" id="ARBA00010101"/>
    </source>
</evidence>
<dbReference type="GO" id="GO:0006646">
    <property type="term" value="P:phosphatidylethanolamine biosynthetic process"/>
    <property type="evidence" value="ECO:0007669"/>
    <property type="project" value="InterPro"/>
</dbReference>
<dbReference type="NCBIfam" id="TIGR00125">
    <property type="entry name" value="cyt_tran_rel"/>
    <property type="match status" value="1"/>
</dbReference>
<evidence type="ECO:0000256" key="9">
    <source>
        <dbReference type="ARBA" id="ARBA00024191"/>
    </source>
</evidence>
<keyword evidence="15" id="KW-1185">Reference proteome</keyword>
<dbReference type="SUPFAM" id="SSF52374">
    <property type="entry name" value="Nucleotidylyl transferase"/>
    <property type="match status" value="1"/>
</dbReference>
<evidence type="ECO:0000256" key="10">
    <source>
        <dbReference type="ARBA" id="ARBA00024221"/>
    </source>
</evidence>
<comment type="pathway">
    <text evidence="9">Phospholipid metabolism; phosphatidylethanolamine biosynthesis; phosphatidylethanolamine from ethanolamine: step 2/3.</text>
</comment>
<feature type="domain" description="Cytidyltransferase-like" evidence="13">
    <location>
        <begin position="383"/>
        <end position="509"/>
    </location>
</feature>
<dbReference type="EC" id="2.7.7.14" evidence="10"/>
<reference evidence="14" key="1">
    <citation type="submission" date="2020-06" db="EMBL/GenBank/DDBJ databases">
        <authorList>
            <consortium name="Plant Systems Biology data submission"/>
        </authorList>
    </citation>
    <scope>NUCLEOTIDE SEQUENCE</scope>
    <source>
        <strain evidence="14">D6</strain>
    </source>
</reference>
<dbReference type="Pfam" id="PF01467">
    <property type="entry name" value="CTP_transf_like"/>
    <property type="match status" value="1"/>
</dbReference>
<comment type="similarity">
    <text evidence="2">Belongs to the cytidylyltransferase family.</text>
</comment>
<gene>
    <name evidence="14" type="ORF">SEMRO_774_G200620.1</name>
</gene>
<accession>A0A9N8E9H1</accession>
<name>A0A9N8E9H1_9STRA</name>
<dbReference type="GO" id="GO:0005737">
    <property type="term" value="C:cytoplasm"/>
    <property type="evidence" value="ECO:0007669"/>
    <property type="project" value="TreeGrafter"/>
</dbReference>
<organism evidence="14 15">
    <name type="scientific">Seminavis robusta</name>
    <dbReference type="NCBI Taxonomy" id="568900"/>
    <lineage>
        <taxon>Eukaryota</taxon>
        <taxon>Sar</taxon>
        <taxon>Stramenopiles</taxon>
        <taxon>Ochrophyta</taxon>
        <taxon>Bacillariophyta</taxon>
        <taxon>Bacillariophyceae</taxon>
        <taxon>Bacillariophycidae</taxon>
        <taxon>Naviculales</taxon>
        <taxon>Naviculaceae</taxon>
        <taxon>Seminavis</taxon>
    </lineage>
</organism>
<proteinExistence type="inferred from homology"/>
<dbReference type="OrthoDB" id="10260017at2759"/>
<sequence>MIGNHDDEAPPADSAVVPKMGPEPTLLCRKEVDALYETLQAIVTALDQLQVDYIVTGGSLLGAIRQHSILFCDDDIDVTIIDYPPGHPRDPYTQNRKEQQPHVSAYERVSQNLQELLGPRFTYSIRPWEAGDKVRPRFMSSIFVDIFTLRRFDTLQDLRDLMGVKTNGQPQPQDYVDKICDTITSCAILSSPQSQQPQTIITTPLCPFWQFNTRKAVELWPKEVYREHELFPLDRNLKFGPFDNICGPKMPVLLLQRAFGHDCFEVYYASVSHKDVVQQQVNGNDSKNKNDNDNKQTNGTENGKLPPRTLAGGIWESSPKCALQDQHLVPMQPTSRALRRPDNHNRHHLEVYLQEQTEREELWQREEALRLGLNPPRPRRTIYMDGVFDMFHIGHLQAIQQCAAWGDRVILGLVSDEDAKGYKRPPIIPQEERLAIVSAIRYVDQVICPNPFIVTQEFMDEHQIDLVVHGFADPADEERQREFFEVPRRLGKFRTIRYHQGLSTTDIIARMQSLPPAHTLEP</sequence>
<feature type="region of interest" description="Disordered" evidence="12">
    <location>
        <begin position="281"/>
        <end position="310"/>
    </location>
</feature>
<evidence type="ECO:0000256" key="6">
    <source>
        <dbReference type="ARBA" id="ARBA00023098"/>
    </source>
</evidence>
<evidence type="ECO:0000256" key="1">
    <source>
        <dbReference type="ARBA" id="ARBA00005189"/>
    </source>
</evidence>
<keyword evidence="5 14" id="KW-0548">Nucleotidyltransferase</keyword>
<feature type="region of interest" description="Disordered" evidence="12">
    <location>
        <begin position="1"/>
        <end position="20"/>
    </location>
</feature>
<dbReference type="Gene3D" id="3.40.50.620">
    <property type="entry name" value="HUPs"/>
    <property type="match status" value="1"/>
</dbReference>
<dbReference type="EMBL" id="CAICTM010000773">
    <property type="protein sequence ID" value="CAB9516315.1"/>
    <property type="molecule type" value="Genomic_DNA"/>
</dbReference>
<dbReference type="GO" id="GO:0004306">
    <property type="term" value="F:ethanolamine-phosphate cytidylyltransferase activity"/>
    <property type="evidence" value="ECO:0007669"/>
    <property type="project" value="UniProtKB-EC"/>
</dbReference>
<keyword evidence="4" id="KW-0808">Transferase</keyword>
<dbReference type="PANTHER" id="PTHR45780">
    <property type="entry name" value="ETHANOLAMINE-PHOSPHATE CYTIDYLYLTRANSFERASE"/>
    <property type="match status" value="1"/>
</dbReference>
<keyword evidence="8" id="KW-1208">Phospholipid metabolism</keyword>
<evidence type="ECO:0000256" key="11">
    <source>
        <dbReference type="ARBA" id="ARBA00031473"/>
    </source>
</evidence>
<evidence type="ECO:0000256" key="3">
    <source>
        <dbReference type="ARBA" id="ARBA00022516"/>
    </source>
</evidence>
<keyword evidence="6" id="KW-0443">Lipid metabolism</keyword>
<keyword evidence="3" id="KW-0444">Lipid biosynthesis</keyword>
<dbReference type="AlphaFoldDB" id="A0A9N8E9H1"/>
<evidence type="ECO:0000256" key="5">
    <source>
        <dbReference type="ARBA" id="ARBA00022695"/>
    </source>
</evidence>
<evidence type="ECO:0000256" key="7">
    <source>
        <dbReference type="ARBA" id="ARBA00023209"/>
    </source>
</evidence>
<dbReference type="PANTHER" id="PTHR45780:SF2">
    <property type="entry name" value="ETHANOLAMINE-PHOSPHATE CYTIDYLYLTRANSFERASE"/>
    <property type="match status" value="1"/>
</dbReference>
<keyword evidence="7" id="KW-0594">Phospholipid biosynthesis</keyword>
<dbReference type="InterPro" id="IPR004821">
    <property type="entry name" value="Cyt_trans-like"/>
</dbReference>
<evidence type="ECO:0000256" key="12">
    <source>
        <dbReference type="SAM" id="MobiDB-lite"/>
    </source>
</evidence>
<evidence type="ECO:0000259" key="13">
    <source>
        <dbReference type="Pfam" id="PF01467"/>
    </source>
</evidence>
<evidence type="ECO:0000313" key="14">
    <source>
        <dbReference type="EMBL" id="CAB9516315.1"/>
    </source>
</evidence>
<evidence type="ECO:0000256" key="4">
    <source>
        <dbReference type="ARBA" id="ARBA00022679"/>
    </source>
</evidence>
<dbReference type="InterPro" id="IPR014729">
    <property type="entry name" value="Rossmann-like_a/b/a_fold"/>
</dbReference>
<evidence type="ECO:0000313" key="15">
    <source>
        <dbReference type="Proteomes" id="UP001153069"/>
    </source>
</evidence>
<comment type="caution">
    <text evidence="14">The sequence shown here is derived from an EMBL/GenBank/DDBJ whole genome shotgun (WGS) entry which is preliminary data.</text>
</comment>
<dbReference type="InterPro" id="IPR044608">
    <property type="entry name" value="Ect1/PCYT2"/>
</dbReference>
<evidence type="ECO:0000256" key="8">
    <source>
        <dbReference type="ARBA" id="ARBA00023264"/>
    </source>
</evidence>